<keyword evidence="1" id="KW-0812">Transmembrane</keyword>
<proteinExistence type="predicted"/>
<evidence type="ECO:0000313" key="3">
    <source>
        <dbReference type="Proteomes" id="UP000799438"/>
    </source>
</evidence>
<keyword evidence="1" id="KW-1133">Transmembrane helix</keyword>
<dbReference type="Proteomes" id="UP000799438">
    <property type="component" value="Unassembled WGS sequence"/>
</dbReference>
<name>A0A6A6B3C7_9PEZI</name>
<dbReference type="Pfam" id="PF13430">
    <property type="entry name" value="DUF4112"/>
    <property type="match status" value="1"/>
</dbReference>
<organism evidence="2 3">
    <name type="scientific">Aplosporella prunicola CBS 121167</name>
    <dbReference type="NCBI Taxonomy" id="1176127"/>
    <lineage>
        <taxon>Eukaryota</taxon>
        <taxon>Fungi</taxon>
        <taxon>Dikarya</taxon>
        <taxon>Ascomycota</taxon>
        <taxon>Pezizomycotina</taxon>
        <taxon>Dothideomycetes</taxon>
        <taxon>Dothideomycetes incertae sedis</taxon>
        <taxon>Botryosphaeriales</taxon>
        <taxon>Aplosporellaceae</taxon>
        <taxon>Aplosporella</taxon>
    </lineage>
</organism>
<evidence type="ECO:0008006" key="4">
    <source>
        <dbReference type="Google" id="ProtNLM"/>
    </source>
</evidence>
<dbReference type="GeneID" id="54293648"/>
<dbReference type="InterPro" id="IPR025187">
    <property type="entry name" value="DUF4112"/>
</dbReference>
<accession>A0A6A6B3C7</accession>
<dbReference type="RefSeq" id="XP_033394445.1">
    <property type="nucleotide sequence ID" value="XM_033536152.1"/>
</dbReference>
<feature type="non-terminal residue" evidence="2">
    <location>
        <position position="178"/>
    </location>
</feature>
<evidence type="ECO:0000256" key="1">
    <source>
        <dbReference type="SAM" id="Phobius"/>
    </source>
</evidence>
<reference evidence="2" key="1">
    <citation type="journal article" date="2020" name="Stud. Mycol.">
        <title>101 Dothideomycetes genomes: a test case for predicting lifestyles and emergence of pathogens.</title>
        <authorList>
            <person name="Haridas S."/>
            <person name="Albert R."/>
            <person name="Binder M."/>
            <person name="Bloem J."/>
            <person name="Labutti K."/>
            <person name="Salamov A."/>
            <person name="Andreopoulos B."/>
            <person name="Baker S."/>
            <person name="Barry K."/>
            <person name="Bills G."/>
            <person name="Bluhm B."/>
            <person name="Cannon C."/>
            <person name="Castanera R."/>
            <person name="Culley D."/>
            <person name="Daum C."/>
            <person name="Ezra D."/>
            <person name="Gonzalez J."/>
            <person name="Henrissat B."/>
            <person name="Kuo A."/>
            <person name="Liang C."/>
            <person name="Lipzen A."/>
            <person name="Lutzoni F."/>
            <person name="Magnuson J."/>
            <person name="Mondo S."/>
            <person name="Nolan M."/>
            <person name="Ohm R."/>
            <person name="Pangilinan J."/>
            <person name="Park H.-J."/>
            <person name="Ramirez L."/>
            <person name="Alfaro M."/>
            <person name="Sun H."/>
            <person name="Tritt A."/>
            <person name="Yoshinaga Y."/>
            <person name="Zwiers L.-H."/>
            <person name="Turgeon B."/>
            <person name="Goodwin S."/>
            <person name="Spatafora J."/>
            <person name="Crous P."/>
            <person name="Grigoriev I."/>
        </authorList>
    </citation>
    <scope>NUCLEOTIDE SEQUENCE</scope>
    <source>
        <strain evidence="2">CBS 121167</strain>
    </source>
</reference>
<protein>
    <recommendedName>
        <fullName evidence="4">DUF4112 domain-containing protein</fullName>
    </recommendedName>
</protein>
<dbReference type="AlphaFoldDB" id="A0A6A6B3C7"/>
<feature type="transmembrane region" description="Helical" evidence="1">
    <location>
        <begin position="130"/>
        <end position="149"/>
    </location>
</feature>
<evidence type="ECO:0000313" key="2">
    <source>
        <dbReference type="EMBL" id="KAF2138732.1"/>
    </source>
</evidence>
<dbReference type="PANTHER" id="PTHR35519">
    <property type="entry name" value="MEMBRANE PROTEINS"/>
    <property type="match status" value="1"/>
</dbReference>
<dbReference type="PANTHER" id="PTHR35519:SF2">
    <property type="entry name" value="PH DOMAIN PROTEIN"/>
    <property type="match status" value="1"/>
</dbReference>
<keyword evidence="1" id="KW-0472">Membrane</keyword>
<keyword evidence="3" id="KW-1185">Reference proteome</keyword>
<feature type="transmembrane region" description="Helical" evidence="1">
    <location>
        <begin position="74"/>
        <end position="91"/>
    </location>
</feature>
<gene>
    <name evidence="2" type="ORF">K452DRAFT_209985</name>
</gene>
<sequence length="178" mass="20069">MTQALGKYAAKKILSKHMDKYKDKDPLPNNDPYFEYIKRPGRNGKMKTKKVKKQVPDYIPEHDAIILAKMRQRAYALDCCLFSIMGVRFGWSSVIGIVPAAGDMVDGALAFLLILRCWRVDCGISAFGKGCMLFNLVFDFLVGLVPILGDILDAGYKCNTKNLRILEQELDKAYRPKA</sequence>
<dbReference type="EMBL" id="ML995495">
    <property type="protein sequence ID" value="KAF2138732.1"/>
    <property type="molecule type" value="Genomic_DNA"/>
</dbReference>
<dbReference type="OrthoDB" id="2103474at2759"/>